<dbReference type="InterPro" id="IPR036640">
    <property type="entry name" value="ABC1_TM_sf"/>
</dbReference>
<keyword evidence="3" id="KW-1003">Cell membrane</keyword>
<dbReference type="FunFam" id="3.40.50.300:FF:000221">
    <property type="entry name" value="Multidrug ABC transporter ATP-binding protein"/>
    <property type="match status" value="1"/>
</dbReference>
<evidence type="ECO:0000256" key="7">
    <source>
        <dbReference type="ARBA" id="ARBA00022840"/>
    </source>
</evidence>
<feature type="domain" description="ABC transporter" evidence="11">
    <location>
        <begin position="478"/>
        <end position="713"/>
    </location>
</feature>
<dbReference type="PANTHER" id="PTHR43394:SF1">
    <property type="entry name" value="ATP-BINDING CASSETTE SUB-FAMILY B MEMBER 10, MITOCHONDRIAL"/>
    <property type="match status" value="1"/>
</dbReference>
<keyword evidence="8 10" id="KW-1133">Transmembrane helix</keyword>
<feature type="transmembrane region" description="Helical" evidence="10">
    <location>
        <begin position="422"/>
        <end position="439"/>
    </location>
</feature>
<feature type="transmembrane region" description="Helical" evidence="10">
    <location>
        <begin position="298"/>
        <end position="319"/>
    </location>
</feature>
<dbReference type="InterPro" id="IPR027417">
    <property type="entry name" value="P-loop_NTPase"/>
</dbReference>
<dbReference type="GO" id="GO:0008233">
    <property type="term" value="F:peptidase activity"/>
    <property type="evidence" value="ECO:0007669"/>
    <property type="project" value="InterPro"/>
</dbReference>
<evidence type="ECO:0000313" key="14">
    <source>
        <dbReference type="EMBL" id="RED92070.1"/>
    </source>
</evidence>
<dbReference type="InterPro" id="IPR003439">
    <property type="entry name" value="ABC_transporter-like_ATP-bd"/>
</dbReference>
<evidence type="ECO:0000256" key="10">
    <source>
        <dbReference type="SAM" id="Phobius"/>
    </source>
</evidence>
<name>A0A3D9KW48_MARFU</name>
<dbReference type="InterPro" id="IPR039421">
    <property type="entry name" value="Type_1_exporter"/>
</dbReference>
<comment type="caution">
    <text evidence="14">The sequence shown here is derived from an EMBL/GenBank/DDBJ whole genome shotgun (WGS) entry which is preliminary data.</text>
</comment>
<sequence length="725" mass="80574">MMKSTLIRQRDITDCGAACLASVAAHYHLNLPVAKIRQIAGTDSKGTNALGIVEAAEKLGFSAKGVRGGMDALHGIPVPTIAHVVMKDVLHHYVVIYAVTNQVVKVMDPALGKIESYSLADFETIWSGVLILLMPNEKFKKGDERVSVASRFWFLLSPHRSILIQSLVGAMVFTLIGLTTAIYVQKIVDHVLPTQNLNLLNVLSLGMLALLGIQFVINTFKSLFVLKTGQQIDARLILGYYKHLLSLPQRFFDTMRTGEIISRINDAVKIRVFINEMAIDILVNCFVLIFSFGLMFTYYWKLASIVLLVVPVYFIIYWFTNRLNRKVERNVMECSAELESQLVESISSVRTIKSFGLEYHANLKTELRFVRLMDSIYKSGLNGIFSSNTSQLTSRLFTIVLLWIGAGYVVDQTITPGELMSFYAIIGYFTGPVSSLIGANKSYQNAMIAADRLFEVMDLEGVQNAEGIKLSRDDLGDINFKNVRFRYGTRKTVFEGLNLTIKKGSFTAVVGESGSGKSTIASLLKRMYPIDEGKILIGAHEINSIERDSFNELISIVPQEVDLFAGSVIENVALGEFQPDTKRIMKLAQQLGLLDFINELPNGFGSYLGENGVNLSGGQRQRLAILRALYSDPEIIIFDEATSALDAKSEQLVIETMLQLKDQGKTILTISHKLNTVAMADRLLILDNGNIVGEGTHEELLKGNADYQFLWNRQTGQPLVTSPYI</sequence>
<feature type="domain" description="ABC transmembrane type-1" evidence="12">
    <location>
        <begin position="164"/>
        <end position="445"/>
    </location>
</feature>
<feature type="transmembrane region" description="Helical" evidence="10">
    <location>
        <begin position="197"/>
        <end position="217"/>
    </location>
</feature>
<evidence type="ECO:0000256" key="4">
    <source>
        <dbReference type="ARBA" id="ARBA00022692"/>
    </source>
</evidence>
<evidence type="ECO:0000259" key="11">
    <source>
        <dbReference type="PROSITE" id="PS50893"/>
    </source>
</evidence>
<keyword evidence="15" id="KW-1185">Reference proteome</keyword>
<evidence type="ECO:0000256" key="1">
    <source>
        <dbReference type="ARBA" id="ARBA00004651"/>
    </source>
</evidence>
<dbReference type="InterPro" id="IPR003593">
    <property type="entry name" value="AAA+_ATPase"/>
</dbReference>
<feature type="domain" description="Peptidase C39" evidence="13">
    <location>
        <begin position="9"/>
        <end position="133"/>
    </location>
</feature>
<evidence type="ECO:0000256" key="8">
    <source>
        <dbReference type="ARBA" id="ARBA00022989"/>
    </source>
</evidence>
<organism evidence="14 15">
    <name type="scientific">Marinoscillum furvescens DSM 4134</name>
    <dbReference type="NCBI Taxonomy" id="1122208"/>
    <lineage>
        <taxon>Bacteria</taxon>
        <taxon>Pseudomonadati</taxon>
        <taxon>Bacteroidota</taxon>
        <taxon>Cytophagia</taxon>
        <taxon>Cytophagales</taxon>
        <taxon>Reichenbachiellaceae</taxon>
        <taxon>Marinoscillum</taxon>
    </lineage>
</organism>
<dbReference type="InterPro" id="IPR011527">
    <property type="entry name" value="ABC1_TM_dom"/>
</dbReference>
<feature type="transmembrane region" description="Helical" evidence="10">
    <location>
        <begin position="272"/>
        <end position="292"/>
    </location>
</feature>
<dbReference type="Gene3D" id="1.20.1560.10">
    <property type="entry name" value="ABC transporter type 1, transmembrane domain"/>
    <property type="match status" value="1"/>
</dbReference>
<comment type="subcellular location">
    <subcellularLocation>
        <location evidence="1">Cell membrane</location>
        <topology evidence="1">Multi-pass membrane protein</topology>
    </subcellularLocation>
</comment>
<keyword evidence="2" id="KW-0813">Transport</keyword>
<reference evidence="14 15" key="1">
    <citation type="submission" date="2018-07" db="EMBL/GenBank/DDBJ databases">
        <title>Genomic Encyclopedia of Type Strains, Phase IV (KMG-IV): sequencing the most valuable type-strain genomes for metagenomic binning, comparative biology and taxonomic classification.</title>
        <authorList>
            <person name="Goeker M."/>
        </authorList>
    </citation>
    <scope>NUCLEOTIDE SEQUENCE [LARGE SCALE GENOMIC DNA]</scope>
    <source>
        <strain evidence="14 15">DSM 4134</strain>
    </source>
</reference>
<keyword evidence="6" id="KW-0378">Hydrolase</keyword>
<evidence type="ECO:0000259" key="13">
    <source>
        <dbReference type="PROSITE" id="PS50990"/>
    </source>
</evidence>
<dbReference type="SMART" id="SM00382">
    <property type="entry name" value="AAA"/>
    <property type="match status" value="1"/>
</dbReference>
<dbReference type="Gene3D" id="3.40.50.300">
    <property type="entry name" value="P-loop containing nucleotide triphosphate hydrolases"/>
    <property type="match status" value="1"/>
</dbReference>
<dbReference type="RefSeq" id="WP_221409608.1">
    <property type="nucleotide sequence ID" value="NZ_QREG01000033.1"/>
</dbReference>
<dbReference type="InterPro" id="IPR017871">
    <property type="entry name" value="ABC_transporter-like_CS"/>
</dbReference>
<dbReference type="PROSITE" id="PS50990">
    <property type="entry name" value="PEPTIDASE_C39"/>
    <property type="match status" value="1"/>
</dbReference>
<evidence type="ECO:0000313" key="15">
    <source>
        <dbReference type="Proteomes" id="UP000256779"/>
    </source>
</evidence>
<evidence type="ECO:0000256" key="2">
    <source>
        <dbReference type="ARBA" id="ARBA00022448"/>
    </source>
</evidence>
<gene>
    <name evidence="14" type="ORF">C7460_13339</name>
</gene>
<evidence type="ECO:0000256" key="9">
    <source>
        <dbReference type="ARBA" id="ARBA00023136"/>
    </source>
</evidence>
<feature type="transmembrane region" description="Helical" evidence="10">
    <location>
        <begin position="162"/>
        <end position="185"/>
    </location>
</feature>
<dbReference type="AlphaFoldDB" id="A0A3D9KW48"/>
<evidence type="ECO:0000256" key="6">
    <source>
        <dbReference type="ARBA" id="ARBA00022801"/>
    </source>
</evidence>
<dbReference type="EMBL" id="QREG01000033">
    <property type="protein sequence ID" value="RED92070.1"/>
    <property type="molecule type" value="Genomic_DNA"/>
</dbReference>
<accession>A0A3D9KW48</accession>
<dbReference type="CDD" id="cd02418">
    <property type="entry name" value="Peptidase_C39B"/>
    <property type="match status" value="1"/>
</dbReference>
<dbReference type="Pfam" id="PF00664">
    <property type="entry name" value="ABC_membrane"/>
    <property type="match status" value="1"/>
</dbReference>
<dbReference type="GO" id="GO:0016887">
    <property type="term" value="F:ATP hydrolysis activity"/>
    <property type="evidence" value="ECO:0007669"/>
    <property type="project" value="InterPro"/>
</dbReference>
<evidence type="ECO:0000256" key="3">
    <source>
        <dbReference type="ARBA" id="ARBA00022475"/>
    </source>
</evidence>
<dbReference type="Gene3D" id="3.90.70.10">
    <property type="entry name" value="Cysteine proteinases"/>
    <property type="match status" value="1"/>
</dbReference>
<keyword evidence="4 10" id="KW-0812">Transmembrane</keyword>
<keyword evidence="5" id="KW-0547">Nucleotide-binding</keyword>
<dbReference type="PANTHER" id="PTHR43394">
    <property type="entry name" value="ATP-DEPENDENT PERMEASE MDL1, MITOCHONDRIAL"/>
    <property type="match status" value="1"/>
</dbReference>
<dbReference type="CDD" id="cd18570">
    <property type="entry name" value="ABC_6TM_PCAT1_LagD_like"/>
    <property type="match status" value="1"/>
</dbReference>
<dbReference type="GO" id="GO:0006508">
    <property type="term" value="P:proteolysis"/>
    <property type="evidence" value="ECO:0007669"/>
    <property type="project" value="InterPro"/>
</dbReference>
<dbReference type="Pfam" id="PF03412">
    <property type="entry name" value="Peptidase_C39"/>
    <property type="match status" value="1"/>
</dbReference>
<dbReference type="GO" id="GO:0015421">
    <property type="term" value="F:ABC-type oligopeptide transporter activity"/>
    <property type="evidence" value="ECO:0007669"/>
    <property type="project" value="TreeGrafter"/>
</dbReference>
<keyword evidence="9 10" id="KW-0472">Membrane</keyword>
<evidence type="ECO:0000256" key="5">
    <source>
        <dbReference type="ARBA" id="ARBA00022741"/>
    </source>
</evidence>
<dbReference type="Pfam" id="PF00005">
    <property type="entry name" value="ABC_tran"/>
    <property type="match status" value="1"/>
</dbReference>
<protein>
    <submittedName>
        <fullName evidence="14">Bacteriocin-processing peptidase</fullName>
    </submittedName>
</protein>
<dbReference type="PROSITE" id="PS50929">
    <property type="entry name" value="ABC_TM1F"/>
    <property type="match status" value="1"/>
</dbReference>
<keyword evidence="7" id="KW-0067">ATP-binding</keyword>
<dbReference type="GO" id="GO:0005886">
    <property type="term" value="C:plasma membrane"/>
    <property type="evidence" value="ECO:0007669"/>
    <property type="project" value="UniProtKB-SubCell"/>
</dbReference>
<dbReference type="PROSITE" id="PS50893">
    <property type="entry name" value="ABC_TRANSPORTER_2"/>
    <property type="match status" value="1"/>
</dbReference>
<dbReference type="InterPro" id="IPR005074">
    <property type="entry name" value="Peptidase_C39"/>
</dbReference>
<dbReference type="GO" id="GO:0005524">
    <property type="term" value="F:ATP binding"/>
    <property type="evidence" value="ECO:0007669"/>
    <property type="project" value="UniProtKB-KW"/>
</dbReference>
<feature type="transmembrane region" description="Helical" evidence="10">
    <location>
        <begin position="392"/>
        <end position="410"/>
    </location>
</feature>
<dbReference type="PROSITE" id="PS00211">
    <property type="entry name" value="ABC_TRANSPORTER_1"/>
    <property type="match status" value="1"/>
</dbReference>
<dbReference type="Proteomes" id="UP000256779">
    <property type="component" value="Unassembled WGS sequence"/>
</dbReference>
<proteinExistence type="predicted"/>
<dbReference type="SUPFAM" id="SSF52540">
    <property type="entry name" value="P-loop containing nucleoside triphosphate hydrolases"/>
    <property type="match status" value="1"/>
</dbReference>
<dbReference type="SUPFAM" id="SSF90123">
    <property type="entry name" value="ABC transporter transmembrane region"/>
    <property type="match status" value="1"/>
</dbReference>
<evidence type="ECO:0000259" key="12">
    <source>
        <dbReference type="PROSITE" id="PS50929"/>
    </source>
</evidence>